<evidence type="ECO:0000313" key="2">
    <source>
        <dbReference type="EMBL" id="EFY06216.1"/>
    </source>
</evidence>
<keyword evidence="1" id="KW-0812">Transmembrane</keyword>
<protein>
    <submittedName>
        <fullName evidence="2">Branched-chain amino acid transport protein (AzlD)</fullName>
    </submittedName>
</protein>
<feature type="transmembrane region" description="Helical" evidence="1">
    <location>
        <begin position="73"/>
        <end position="100"/>
    </location>
</feature>
<evidence type="ECO:0000313" key="3">
    <source>
        <dbReference type="Proteomes" id="UP000018458"/>
    </source>
</evidence>
<dbReference type="InterPro" id="IPR008407">
    <property type="entry name" value="Brnchd-chn_aa_trnsp_AzlD"/>
</dbReference>
<dbReference type="OrthoDB" id="8942869at2"/>
<reference evidence="2 3" key="1">
    <citation type="submission" date="2011-01" db="EMBL/GenBank/DDBJ databases">
        <authorList>
            <person name="Weinstock G."/>
            <person name="Sodergren E."/>
            <person name="Clifton S."/>
            <person name="Fulton L."/>
            <person name="Fulton B."/>
            <person name="Courtney L."/>
            <person name="Fronick C."/>
            <person name="Harrison M."/>
            <person name="Strong C."/>
            <person name="Farmer C."/>
            <person name="Delahaunty K."/>
            <person name="Markovic C."/>
            <person name="Hall O."/>
            <person name="Minx P."/>
            <person name="Tomlinson C."/>
            <person name="Mitreva M."/>
            <person name="Hou S."/>
            <person name="Chen J."/>
            <person name="Wollam A."/>
            <person name="Pepin K.H."/>
            <person name="Johnson M."/>
            <person name="Bhonagiri V."/>
            <person name="Zhang X."/>
            <person name="Suruliraj S."/>
            <person name="Warren W."/>
            <person name="Chinwalla A."/>
            <person name="Mardis E.R."/>
            <person name="Wilson R.K."/>
        </authorList>
    </citation>
    <scope>NUCLEOTIDE SEQUENCE [LARGE SCALE GENOMIC DNA]</scope>
    <source>
        <strain evidence="3">DSM 22608 / JCM 16073 / KCTC 15190 / YIT 12066</strain>
    </source>
</reference>
<organism evidence="2 3">
    <name type="scientific">Succinatimonas hippei (strain DSM 22608 / JCM 16073 / KCTC 15190 / YIT 12066)</name>
    <dbReference type="NCBI Taxonomy" id="762983"/>
    <lineage>
        <taxon>Bacteria</taxon>
        <taxon>Pseudomonadati</taxon>
        <taxon>Pseudomonadota</taxon>
        <taxon>Gammaproteobacteria</taxon>
        <taxon>Aeromonadales</taxon>
        <taxon>Succinivibrionaceae</taxon>
        <taxon>Succinatimonas</taxon>
    </lineage>
</organism>
<keyword evidence="1" id="KW-0472">Membrane</keyword>
<gene>
    <name evidence="2" type="ORF">HMPREF9444_02026</name>
</gene>
<name>E8LMN2_SUCHY</name>
<accession>E8LMN2</accession>
<dbReference type="Proteomes" id="UP000018458">
    <property type="component" value="Unassembled WGS sequence"/>
</dbReference>
<feature type="transmembrane region" description="Helical" evidence="1">
    <location>
        <begin position="40"/>
        <end position="61"/>
    </location>
</feature>
<dbReference type="AlphaFoldDB" id="E8LMN2"/>
<dbReference type="STRING" id="762983.HMPREF9444_02026"/>
<dbReference type="Pfam" id="PF05437">
    <property type="entry name" value="AzlD"/>
    <property type="match status" value="1"/>
</dbReference>
<keyword evidence="3" id="KW-1185">Reference proteome</keyword>
<dbReference type="RefSeq" id="WP_009144170.1">
    <property type="nucleotide sequence ID" value="NZ_GL831067.1"/>
</dbReference>
<comment type="caution">
    <text evidence="2">The sequence shown here is derived from an EMBL/GenBank/DDBJ whole genome shotgun (WGS) entry which is preliminary data.</text>
</comment>
<dbReference type="HOGENOM" id="CLU_157896_2_2_6"/>
<keyword evidence="1" id="KW-1133">Transmembrane helix</keyword>
<evidence type="ECO:0000256" key="1">
    <source>
        <dbReference type="SAM" id="Phobius"/>
    </source>
</evidence>
<dbReference type="EMBL" id="AEVO01000143">
    <property type="protein sequence ID" value="EFY06216.1"/>
    <property type="molecule type" value="Genomic_DNA"/>
</dbReference>
<dbReference type="eggNOG" id="COG4392">
    <property type="taxonomic scope" value="Bacteria"/>
</dbReference>
<sequence length="102" mass="11114">MEDNRYLFIILGMCLVSYLPRVVPALFISKVKLTPWLERFLNLIPYTAMTALVFPGIFYSVPGYMNAASVGTVVAIVSSVLKAPLSVTVILSVCAVLAFLAL</sequence>
<feature type="transmembrane region" description="Helical" evidence="1">
    <location>
        <begin position="6"/>
        <end position="28"/>
    </location>
</feature>
<proteinExistence type="predicted"/>